<comment type="caution">
    <text evidence="12">The sequence shown here is derived from an EMBL/GenBank/DDBJ whole genome shotgun (WGS) entry which is preliminary data.</text>
</comment>
<keyword evidence="4 11" id="KW-0237">DNA synthesis</keyword>
<evidence type="ECO:0000256" key="5">
    <source>
        <dbReference type="ARBA" id="ARBA00022741"/>
    </source>
</evidence>
<dbReference type="GO" id="GO:0071897">
    <property type="term" value="P:DNA biosynthetic process"/>
    <property type="evidence" value="ECO:0007669"/>
    <property type="project" value="UniProtKB-KW"/>
</dbReference>
<keyword evidence="9 11" id="KW-0170">Cobalt</keyword>
<dbReference type="PRINTS" id="PR01183">
    <property type="entry name" value="RIBORDTASEM1"/>
</dbReference>
<dbReference type="Gene3D" id="3.20.70.20">
    <property type="match status" value="1"/>
</dbReference>
<sequence>MSVALGQKMKLNIERLNKDIRLFPQVHPVTSDMKMTHKGVSRLVMLDRYTFKDTEKVTLTNGDFVVLTIKEDPKFPARGLGYILDIDWENKTAKVLVEEDYRGVLDDPEESRTGIITKPLDVIEKPLEIYYEQIAKRNATGLASVEKTEEKKKEWFEKFYQELKNLNFIPAGRVLYGAGADTDVTYFNCYVMPFVQDSREGISEHRKQVMEIMSRGGGVGTNGSTLRPRNTLAKGVNGKSSGSVSWLDDIAKLTHLVEQGGSRRGAQMIMLADWHPDIIEFIISKMQNPRILRFLLENTNDETIKKYAKEKLKFTPFTEQEIAMYQGIINYKSIPGYGGFSDKIIKDAEEKLETGGTYSVHNSEFLTGANISVCLTKEFMDAVENDAEYELRFPDVESYDADTMKTYNEEWHKVGDVREWGKLGYKVRVHRKIKAKELWNLINICATYSAEPGIFFIDNANDMTNAQAYGQRVVATNPCGEQPLAPYSVCNLAAVNLAEMADKENKTVNFEKLKRTVEVGVRMQDNVIDATPYFLEENKKQALGERRVGLGVMGLHDLLIYCETEYGSEEGNVLIDKVFETIATTAYKASVELAKEKGSFPFLTGDNPEETNRLRKAFTETGFMQKMPEDIRESILDSGIRNSHLLTVAPTGSTGTMVGVSTGLEPYFSFSYFRSGRLGKFIEVKADIVQEYLDRNPDADPNNLPEWFVAAMDLAPEAHADVQCVIQRWIDSSISKTVNAPKGYSVEQVEQVYERLYRGGAKGGTVYVDGSRDSQVLTLKAEENSFDGTDTVKKEKSKQHVVLVDTISDLRSTDVTIGSEVGNTCPVCRKGKVKEIGGCNTCTNCNAQLKCGL</sequence>
<dbReference type="GO" id="GO:0031419">
    <property type="term" value="F:cobalamin binding"/>
    <property type="evidence" value="ECO:0007669"/>
    <property type="project" value="UniProtKB-KW"/>
</dbReference>
<keyword evidence="8" id="KW-1015">Disulfide bond</keyword>
<name>A0A380XXZ6_CYTFI</name>
<dbReference type="OrthoDB" id="9762933at2"/>
<dbReference type="InterPro" id="IPR013344">
    <property type="entry name" value="RNR_NrdJ/NrdZ"/>
</dbReference>
<keyword evidence="6 11" id="KW-0560">Oxidoreductase</keyword>
<dbReference type="Pfam" id="PF00317">
    <property type="entry name" value="Ribonuc_red_lgN"/>
    <property type="match status" value="1"/>
</dbReference>
<keyword evidence="7" id="KW-0215">Deoxyribonucleotide synthesis</keyword>
<evidence type="ECO:0000256" key="9">
    <source>
        <dbReference type="ARBA" id="ARBA00023285"/>
    </source>
</evidence>
<evidence type="ECO:0000313" key="12">
    <source>
        <dbReference type="EMBL" id="KAF0822424.1"/>
    </source>
</evidence>
<evidence type="ECO:0000313" key="13">
    <source>
        <dbReference type="Proteomes" id="UP000465778"/>
    </source>
</evidence>
<accession>A0A380XXZ6</accession>
<evidence type="ECO:0000256" key="8">
    <source>
        <dbReference type="ARBA" id="ARBA00023157"/>
    </source>
</evidence>
<dbReference type="NCBIfam" id="NF005991">
    <property type="entry name" value="PRK08115.1"/>
    <property type="match status" value="1"/>
</dbReference>
<dbReference type="InterPro" id="IPR050862">
    <property type="entry name" value="RdRp_reductase_class-2"/>
</dbReference>
<dbReference type="Pfam" id="PF02867">
    <property type="entry name" value="Ribonuc_red_lgC"/>
    <property type="match status" value="1"/>
</dbReference>
<protein>
    <recommendedName>
        <fullName evidence="11">Vitamin B12-dependent ribonucleotide reductase</fullName>
        <ecNumber evidence="11">1.17.4.1</ecNumber>
    </recommendedName>
</protein>
<evidence type="ECO:0000256" key="6">
    <source>
        <dbReference type="ARBA" id="ARBA00023002"/>
    </source>
</evidence>
<dbReference type="InterPro" id="IPR013509">
    <property type="entry name" value="RNR_lsu_N"/>
</dbReference>
<comment type="cofactor">
    <cofactor evidence="1 11">
        <name>adenosylcob(III)alamin</name>
        <dbReference type="ChEBI" id="CHEBI:18408"/>
    </cofactor>
</comment>
<dbReference type="Proteomes" id="UP000465778">
    <property type="component" value="Unassembled WGS sequence"/>
</dbReference>
<dbReference type="NCBIfam" id="TIGR02504">
    <property type="entry name" value="NrdJ_Z"/>
    <property type="match status" value="1"/>
</dbReference>
<dbReference type="InterPro" id="IPR000788">
    <property type="entry name" value="RNR_lg_C"/>
</dbReference>
<reference evidence="12 13" key="1">
    <citation type="journal article" date="2020" name="G3 (Bethesda)">
        <title>Whole Genome Sequencing and Comparative Genomics of Two Nematicidal Bacillus Strains Reveals a Wide Range of Possible Virulence Factors.</title>
        <authorList>
            <person name="Susic N."/>
            <person name="Janezic S."/>
            <person name="Rupnik M."/>
            <person name="Geric Stare B."/>
        </authorList>
    </citation>
    <scope>NUCLEOTIDE SEQUENCE [LARGE SCALE GENOMIC DNA]</scope>
    <source>
        <strain evidence="12 13">I-1582</strain>
    </source>
</reference>
<dbReference type="PANTHER" id="PTHR43371">
    <property type="entry name" value="VITAMIN B12-DEPENDENT RIBONUCLEOTIDE REDUCTASE"/>
    <property type="match status" value="1"/>
</dbReference>
<keyword evidence="3 11" id="KW-0846">Cobalamin</keyword>
<proteinExistence type="inferred from homology"/>
<comment type="function">
    <text evidence="11">Catalyzes the reduction of ribonucleotides to deoxyribonucleotides. May function to provide a pool of deoxyribonucleotide precursors for DNA repair during oxygen limitation and/or for immediate growth after restoration of oxygen.</text>
</comment>
<organism evidence="12 13">
    <name type="scientific">Cytobacillus firmus</name>
    <name type="common">Bacillus firmus</name>
    <dbReference type="NCBI Taxonomy" id="1399"/>
    <lineage>
        <taxon>Bacteria</taxon>
        <taxon>Bacillati</taxon>
        <taxon>Bacillota</taxon>
        <taxon>Bacilli</taxon>
        <taxon>Bacillales</taxon>
        <taxon>Bacillaceae</taxon>
        <taxon>Cytobacillus</taxon>
    </lineage>
</organism>
<dbReference type="EC" id="1.17.4.1" evidence="11"/>
<comment type="similarity">
    <text evidence="2 11">Belongs to the ribonucleoside diphosphate reductase class-2 family.</text>
</comment>
<dbReference type="AlphaFoldDB" id="A0A380XXZ6"/>
<dbReference type="RefSeq" id="WP_061791208.1">
    <property type="nucleotide sequence ID" value="NZ_JABVDD010000001.1"/>
</dbReference>
<dbReference type="EMBL" id="VDEM01000057">
    <property type="protein sequence ID" value="KAF0822424.1"/>
    <property type="molecule type" value="Genomic_DNA"/>
</dbReference>
<dbReference type="GO" id="GO:0009263">
    <property type="term" value="P:deoxyribonucleotide biosynthetic process"/>
    <property type="evidence" value="ECO:0007669"/>
    <property type="project" value="UniProtKB-KW"/>
</dbReference>
<dbReference type="CDD" id="cd02888">
    <property type="entry name" value="RNR_II_dimer"/>
    <property type="match status" value="1"/>
</dbReference>
<keyword evidence="5 11" id="KW-0547">Nucleotide-binding</keyword>
<dbReference type="PANTHER" id="PTHR43371:SF1">
    <property type="entry name" value="RIBONUCLEOSIDE-DIPHOSPHATE REDUCTASE"/>
    <property type="match status" value="1"/>
</dbReference>
<evidence type="ECO:0000256" key="4">
    <source>
        <dbReference type="ARBA" id="ARBA00022634"/>
    </source>
</evidence>
<comment type="catalytic activity">
    <reaction evidence="10 11">
        <text>a 2'-deoxyribonucleoside 5'-diphosphate + [thioredoxin]-disulfide + H2O = a ribonucleoside 5'-diphosphate + [thioredoxin]-dithiol</text>
        <dbReference type="Rhea" id="RHEA:23252"/>
        <dbReference type="Rhea" id="RHEA-COMP:10698"/>
        <dbReference type="Rhea" id="RHEA-COMP:10700"/>
        <dbReference type="ChEBI" id="CHEBI:15377"/>
        <dbReference type="ChEBI" id="CHEBI:29950"/>
        <dbReference type="ChEBI" id="CHEBI:50058"/>
        <dbReference type="ChEBI" id="CHEBI:57930"/>
        <dbReference type="ChEBI" id="CHEBI:73316"/>
        <dbReference type="EC" id="1.17.4.1"/>
    </reaction>
</comment>
<evidence type="ECO:0000256" key="7">
    <source>
        <dbReference type="ARBA" id="ARBA00023116"/>
    </source>
</evidence>
<dbReference type="SUPFAM" id="SSF51998">
    <property type="entry name" value="PFL-like glycyl radical enzymes"/>
    <property type="match status" value="1"/>
</dbReference>
<dbReference type="GeneID" id="67525170"/>
<gene>
    <name evidence="12" type="ORF">KIS1582_3781</name>
</gene>
<dbReference type="GO" id="GO:0004748">
    <property type="term" value="F:ribonucleoside-diphosphate reductase activity, thioredoxin disulfide as acceptor"/>
    <property type="evidence" value="ECO:0007669"/>
    <property type="project" value="UniProtKB-EC"/>
</dbReference>
<evidence type="ECO:0000256" key="3">
    <source>
        <dbReference type="ARBA" id="ARBA00022628"/>
    </source>
</evidence>
<evidence type="ECO:0000256" key="10">
    <source>
        <dbReference type="ARBA" id="ARBA00047754"/>
    </source>
</evidence>
<evidence type="ECO:0000256" key="11">
    <source>
        <dbReference type="RuleBase" id="RU364064"/>
    </source>
</evidence>
<dbReference type="GO" id="GO:0005524">
    <property type="term" value="F:ATP binding"/>
    <property type="evidence" value="ECO:0007669"/>
    <property type="project" value="InterPro"/>
</dbReference>
<evidence type="ECO:0000256" key="1">
    <source>
        <dbReference type="ARBA" id="ARBA00001922"/>
    </source>
</evidence>
<evidence type="ECO:0000256" key="2">
    <source>
        <dbReference type="ARBA" id="ARBA00007405"/>
    </source>
</evidence>